<protein>
    <submittedName>
        <fullName evidence="2">Uncharacterized protein</fullName>
    </submittedName>
</protein>
<keyword evidence="3" id="KW-1185">Reference proteome</keyword>
<feature type="transmembrane region" description="Helical" evidence="1">
    <location>
        <begin position="7"/>
        <end position="24"/>
    </location>
</feature>
<name>A0A4R9I9V1_9LEPT</name>
<keyword evidence="1" id="KW-0472">Membrane</keyword>
<dbReference type="RefSeq" id="WP_135600908.1">
    <property type="nucleotide sequence ID" value="NZ_RQFK01000015.1"/>
</dbReference>
<evidence type="ECO:0000313" key="3">
    <source>
        <dbReference type="Proteomes" id="UP000298009"/>
    </source>
</evidence>
<sequence length="228" mass="26838">MKVTKQFFKEFGIQFILSILYSLSMVELPKNLEFESLKLFFDKILPFFGASFFFLSWLSGQVIRIRKTIKTEEKLTDIESLITKTVDASVNRIETLIDFVTGKDSYCYIDIVASLPYEGGQFIPFLLHSGSNPVYNINIELEDKIEKKFKKKNYEEINKGDVLQINDFVTSGHSESKPIRWHFFINSRNGKFRQEILVDFMESHWKKKIFLYKMEEGKEDKLILKHTN</sequence>
<feature type="transmembrane region" description="Helical" evidence="1">
    <location>
        <begin position="44"/>
        <end position="63"/>
    </location>
</feature>
<dbReference type="Proteomes" id="UP000298009">
    <property type="component" value="Unassembled WGS sequence"/>
</dbReference>
<dbReference type="OrthoDB" id="6940358at2"/>
<comment type="caution">
    <text evidence="2">The sequence shown here is derived from an EMBL/GenBank/DDBJ whole genome shotgun (WGS) entry which is preliminary data.</text>
</comment>
<evidence type="ECO:0000313" key="2">
    <source>
        <dbReference type="EMBL" id="TGK83289.1"/>
    </source>
</evidence>
<keyword evidence="1" id="KW-0812">Transmembrane</keyword>
<reference evidence="2" key="1">
    <citation type="journal article" date="2019" name="PLoS Negl. Trop. Dis.">
        <title>Revisiting the worldwide diversity of Leptospira species in the environment.</title>
        <authorList>
            <person name="Vincent A.T."/>
            <person name="Schiettekatte O."/>
            <person name="Bourhy P."/>
            <person name="Veyrier F.J."/>
            <person name="Picardeau M."/>
        </authorList>
    </citation>
    <scope>NUCLEOTIDE SEQUENCE [LARGE SCALE GENOMIC DNA]</scope>
    <source>
        <strain evidence="2">201800287</strain>
    </source>
</reference>
<gene>
    <name evidence="2" type="ORF">EHQ24_06710</name>
</gene>
<evidence type="ECO:0000256" key="1">
    <source>
        <dbReference type="SAM" id="Phobius"/>
    </source>
</evidence>
<dbReference type="EMBL" id="RQFK01000015">
    <property type="protein sequence ID" value="TGK83289.1"/>
    <property type="molecule type" value="Genomic_DNA"/>
</dbReference>
<proteinExistence type="predicted"/>
<organism evidence="2 3">
    <name type="scientific">Leptospira noumeaensis</name>
    <dbReference type="NCBI Taxonomy" id="2484964"/>
    <lineage>
        <taxon>Bacteria</taxon>
        <taxon>Pseudomonadati</taxon>
        <taxon>Spirochaetota</taxon>
        <taxon>Spirochaetia</taxon>
        <taxon>Leptospirales</taxon>
        <taxon>Leptospiraceae</taxon>
        <taxon>Leptospira</taxon>
    </lineage>
</organism>
<accession>A0A4R9I9V1</accession>
<dbReference type="AlphaFoldDB" id="A0A4R9I9V1"/>
<keyword evidence="1" id="KW-1133">Transmembrane helix</keyword>